<protein>
    <submittedName>
        <fullName evidence="4">Isochorismatase family protein</fullName>
    </submittedName>
</protein>
<evidence type="ECO:0000259" key="3">
    <source>
        <dbReference type="Pfam" id="PF00857"/>
    </source>
</evidence>
<dbReference type="Gene3D" id="3.40.50.850">
    <property type="entry name" value="Isochorismatase-like"/>
    <property type="match status" value="1"/>
</dbReference>
<keyword evidence="5" id="KW-1185">Reference proteome</keyword>
<dbReference type="PANTHER" id="PTHR43540">
    <property type="entry name" value="PEROXYUREIDOACRYLATE/UREIDOACRYLATE AMIDOHYDROLASE-RELATED"/>
    <property type="match status" value="1"/>
</dbReference>
<proteinExistence type="inferred from homology"/>
<feature type="domain" description="Isochorismatase-like" evidence="3">
    <location>
        <begin position="35"/>
        <end position="218"/>
    </location>
</feature>
<dbReference type="Proteomes" id="UP001589776">
    <property type="component" value="Unassembled WGS sequence"/>
</dbReference>
<evidence type="ECO:0000256" key="1">
    <source>
        <dbReference type="ARBA" id="ARBA00006336"/>
    </source>
</evidence>
<evidence type="ECO:0000313" key="5">
    <source>
        <dbReference type="Proteomes" id="UP001589776"/>
    </source>
</evidence>
<reference evidence="4 5" key="1">
    <citation type="submission" date="2024-09" db="EMBL/GenBank/DDBJ databases">
        <authorList>
            <person name="Sun Q."/>
            <person name="Mori K."/>
        </authorList>
    </citation>
    <scope>NUCLEOTIDE SEQUENCE [LARGE SCALE GENOMIC DNA]</scope>
    <source>
        <strain evidence="4 5">CCM 7759</strain>
    </source>
</reference>
<accession>A0ABV6DI06</accession>
<dbReference type="InterPro" id="IPR050272">
    <property type="entry name" value="Isochorismatase-like_hydrls"/>
</dbReference>
<dbReference type="PANTHER" id="PTHR43540:SF1">
    <property type="entry name" value="ISOCHORISMATASE HYDROLASE"/>
    <property type="match status" value="1"/>
</dbReference>
<evidence type="ECO:0000313" key="4">
    <source>
        <dbReference type="EMBL" id="MFC0212273.1"/>
    </source>
</evidence>
<dbReference type="SUPFAM" id="SSF52499">
    <property type="entry name" value="Isochorismatase-like hydrolases"/>
    <property type="match status" value="1"/>
</dbReference>
<dbReference type="EMBL" id="JBHLWN010000027">
    <property type="protein sequence ID" value="MFC0212273.1"/>
    <property type="molecule type" value="Genomic_DNA"/>
</dbReference>
<name>A0ABV6DI06_9BACL</name>
<keyword evidence="2" id="KW-0378">Hydrolase</keyword>
<organism evidence="4 5">
    <name type="scientific">Paenibacillus chartarius</name>
    <dbReference type="NCBI Taxonomy" id="747481"/>
    <lineage>
        <taxon>Bacteria</taxon>
        <taxon>Bacillati</taxon>
        <taxon>Bacillota</taxon>
        <taxon>Bacilli</taxon>
        <taxon>Bacillales</taxon>
        <taxon>Paenibacillaceae</taxon>
        <taxon>Paenibacillus</taxon>
    </lineage>
</organism>
<dbReference type="Pfam" id="PF00857">
    <property type="entry name" value="Isochorismatase"/>
    <property type="match status" value="1"/>
</dbReference>
<evidence type="ECO:0000256" key="2">
    <source>
        <dbReference type="ARBA" id="ARBA00022801"/>
    </source>
</evidence>
<gene>
    <name evidence="4" type="ORF">ACFFK0_07340</name>
</gene>
<comment type="caution">
    <text evidence="4">The sequence shown here is derived from an EMBL/GenBank/DDBJ whole genome shotgun (WGS) entry which is preliminary data.</text>
</comment>
<dbReference type="InterPro" id="IPR000868">
    <property type="entry name" value="Isochorismatase-like_dom"/>
</dbReference>
<dbReference type="RefSeq" id="WP_377469400.1">
    <property type="nucleotide sequence ID" value="NZ_JBHLWN010000027.1"/>
</dbReference>
<sequence length="229" mass="25754">MRLESIWEDLLLGDDQKVIEKGGFGKPRGLGSRPALLVIDPQPNYMGTREPILKQLDEFPTGVGEKAWEALEKSLPVLNLFRERGLPVIFSRQIAKYMQFDSFANKSGRDRSNYVEGHPYTELVAEVNRQPTDIVIDKGYASVFVGTPLVNYLNRLQVDTLIVCGGVTSGCVRAAVVDAASLNYRVGVLYECLFDRIELSHRVSLLDMWMKYADMLSVDDALEYINTTK</sequence>
<dbReference type="InterPro" id="IPR036380">
    <property type="entry name" value="Isochorismatase-like_sf"/>
</dbReference>
<comment type="similarity">
    <text evidence="1">Belongs to the isochorismatase family.</text>
</comment>